<reference evidence="3" key="1">
    <citation type="submission" date="2017-06" db="EMBL/GenBank/DDBJ databases">
        <title>Genome analysis of Fimbriiglobus ruber SP5, the first member of the order Planctomycetales with confirmed chitinolytic capability.</title>
        <authorList>
            <person name="Ravin N.V."/>
            <person name="Rakitin A.L."/>
            <person name="Ivanova A.A."/>
            <person name="Beletsky A.V."/>
            <person name="Kulichevskaya I.S."/>
            <person name="Mardanov A.V."/>
            <person name="Dedysh S.N."/>
        </authorList>
    </citation>
    <scope>NUCLEOTIDE SEQUENCE [LARGE SCALE GENOMIC DNA]</scope>
    <source>
        <strain evidence="3">SP5</strain>
    </source>
</reference>
<keyword evidence="3" id="KW-1185">Reference proteome</keyword>
<protein>
    <recommendedName>
        <fullName evidence="1">Transposase IS66 central domain-containing protein</fullName>
    </recommendedName>
</protein>
<evidence type="ECO:0000313" key="3">
    <source>
        <dbReference type="Proteomes" id="UP000214646"/>
    </source>
</evidence>
<feature type="domain" description="Transposase IS66 central" evidence="1">
    <location>
        <begin position="1"/>
        <end position="64"/>
    </location>
</feature>
<dbReference type="InterPro" id="IPR004291">
    <property type="entry name" value="Transposase_IS66_central"/>
</dbReference>
<evidence type="ECO:0000259" key="1">
    <source>
        <dbReference type="Pfam" id="PF03050"/>
    </source>
</evidence>
<dbReference type="Proteomes" id="UP000214646">
    <property type="component" value="Unassembled WGS sequence"/>
</dbReference>
<dbReference type="EMBL" id="NIDE01000017">
    <property type="protein sequence ID" value="OWK35706.1"/>
    <property type="molecule type" value="Genomic_DNA"/>
</dbReference>
<name>A0A225DED3_9BACT</name>
<proteinExistence type="predicted"/>
<accession>A0A225DED3</accession>
<comment type="caution">
    <text evidence="2">The sequence shown here is derived from an EMBL/GenBank/DDBJ whole genome shotgun (WGS) entry which is preliminary data.</text>
</comment>
<dbReference type="RefSeq" id="WP_238602989.1">
    <property type="nucleotide sequence ID" value="NZ_NIDE01000017.1"/>
</dbReference>
<organism evidence="2 3">
    <name type="scientific">Fimbriiglobus ruber</name>
    <dbReference type="NCBI Taxonomy" id="1908690"/>
    <lineage>
        <taxon>Bacteria</taxon>
        <taxon>Pseudomonadati</taxon>
        <taxon>Planctomycetota</taxon>
        <taxon>Planctomycetia</taxon>
        <taxon>Gemmatales</taxon>
        <taxon>Gemmataceae</taxon>
        <taxon>Fimbriiglobus</taxon>
    </lineage>
</organism>
<dbReference type="Pfam" id="PF03050">
    <property type="entry name" value="DDE_Tnp_IS66"/>
    <property type="match status" value="1"/>
</dbReference>
<dbReference type="AlphaFoldDB" id="A0A225DED3"/>
<sequence length="66" mass="7297">MWAFLSERARVLIFGVHQDAGTLKTILDPATCEGVLVRDDAAVYANVTLAQKCWAHLLRTAIKLTL</sequence>
<gene>
    <name evidence="2" type="ORF">FRUB_08269</name>
</gene>
<evidence type="ECO:0000313" key="2">
    <source>
        <dbReference type="EMBL" id="OWK35706.1"/>
    </source>
</evidence>